<dbReference type="Proteomes" id="UP000037432">
    <property type="component" value="Unassembled WGS sequence"/>
</dbReference>
<name>A0A0J7Z8C3_STRVR</name>
<dbReference type="RefSeq" id="WP_048583996.1">
    <property type="nucleotide sequence ID" value="NZ_LFNT01000036.1"/>
</dbReference>
<dbReference type="AlphaFoldDB" id="A0A0J7Z8C3"/>
<proteinExistence type="predicted"/>
<reference evidence="1 2" key="1">
    <citation type="submission" date="2015-06" db="EMBL/GenBank/DDBJ databases">
        <authorList>
            <person name="Ju K.-S."/>
            <person name="Doroghazi J.R."/>
            <person name="Metcalf W.W."/>
        </authorList>
    </citation>
    <scope>NUCLEOTIDE SEQUENCE [LARGE SCALE GENOMIC DNA]</scope>
    <source>
        <strain evidence="1 2">NRRL 3414</strain>
    </source>
</reference>
<accession>A0A0J7Z8C3</accession>
<evidence type="ECO:0000313" key="1">
    <source>
        <dbReference type="EMBL" id="KMS71428.1"/>
    </source>
</evidence>
<gene>
    <name evidence="1" type="ORF">ACM01_27110</name>
</gene>
<dbReference type="OrthoDB" id="4150280at2"/>
<organism evidence="1 2">
    <name type="scientific">Streptomyces viridochromogenes</name>
    <dbReference type="NCBI Taxonomy" id="1938"/>
    <lineage>
        <taxon>Bacteria</taxon>
        <taxon>Bacillati</taxon>
        <taxon>Actinomycetota</taxon>
        <taxon>Actinomycetes</taxon>
        <taxon>Kitasatosporales</taxon>
        <taxon>Streptomycetaceae</taxon>
        <taxon>Streptomyces</taxon>
    </lineage>
</organism>
<evidence type="ECO:0000313" key="2">
    <source>
        <dbReference type="Proteomes" id="UP000037432"/>
    </source>
</evidence>
<protein>
    <submittedName>
        <fullName evidence="1">Uncharacterized protein</fullName>
    </submittedName>
</protein>
<dbReference type="PATRIC" id="fig|1938.3.peg.4641"/>
<dbReference type="EMBL" id="LFNT01000036">
    <property type="protein sequence ID" value="KMS71428.1"/>
    <property type="molecule type" value="Genomic_DNA"/>
</dbReference>
<sequence>MRHDLLSRLTELDAAPRTEFSAADLDRKERLLRAVLSDTERPSHSDVATFPAFRRPLVRRAAFTAAGALAAGAVLLTMTVTADPPGPGGSGPLSAAEVATWTGTAGDVNDAGSTASSAMAWCIDETRGGELSNTDIRGTVTSVIITRHGQAAYCLAGSYGSGVAVPVGPPVEVPADGITLDAQGARGSGSARFHYAVGSMGSDVKGITVRDRGRTVHATVRQIRTLSYGRWTAWWPDSDSHDQLTGTLTLTLTDGTTRTVNADSLVE</sequence>
<comment type="caution">
    <text evidence="1">The sequence shown here is derived from an EMBL/GenBank/DDBJ whole genome shotgun (WGS) entry which is preliminary data.</text>
</comment>